<evidence type="ECO:0000256" key="1">
    <source>
        <dbReference type="SAM" id="MobiDB-lite"/>
    </source>
</evidence>
<accession>A0A484M938</accession>
<proteinExistence type="predicted"/>
<evidence type="ECO:0000313" key="2">
    <source>
        <dbReference type="EMBL" id="VFQ85177.1"/>
    </source>
</evidence>
<dbReference type="EMBL" id="OOIL02002873">
    <property type="protein sequence ID" value="VFQ85177.1"/>
    <property type="molecule type" value="Genomic_DNA"/>
</dbReference>
<keyword evidence="3" id="KW-1185">Reference proteome</keyword>
<dbReference type="AlphaFoldDB" id="A0A484M938"/>
<gene>
    <name evidence="2" type="ORF">CCAM_LOCUS26953</name>
</gene>
<dbReference type="OrthoDB" id="685803at2759"/>
<evidence type="ECO:0008006" key="4">
    <source>
        <dbReference type="Google" id="ProtNLM"/>
    </source>
</evidence>
<protein>
    <recommendedName>
        <fullName evidence="4">RNase H type-1 domain-containing protein</fullName>
    </recommendedName>
</protein>
<dbReference type="Proteomes" id="UP000595140">
    <property type="component" value="Unassembled WGS sequence"/>
</dbReference>
<sequence length="88" mass="9970">MKKYRDTALELLKAFRAYRIEQVPREENAEADILSKLGPDSPDHIKEMTQEEESLQESREKKASSVSPSKQPRSDPLAEAAACEKPLK</sequence>
<name>A0A484M938_9ASTE</name>
<evidence type="ECO:0000313" key="3">
    <source>
        <dbReference type="Proteomes" id="UP000595140"/>
    </source>
</evidence>
<feature type="region of interest" description="Disordered" evidence="1">
    <location>
        <begin position="25"/>
        <end position="88"/>
    </location>
</feature>
<organism evidence="2 3">
    <name type="scientific">Cuscuta campestris</name>
    <dbReference type="NCBI Taxonomy" id="132261"/>
    <lineage>
        <taxon>Eukaryota</taxon>
        <taxon>Viridiplantae</taxon>
        <taxon>Streptophyta</taxon>
        <taxon>Embryophyta</taxon>
        <taxon>Tracheophyta</taxon>
        <taxon>Spermatophyta</taxon>
        <taxon>Magnoliopsida</taxon>
        <taxon>eudicotyledons</taxon>
        <taxon>Gunneridae</taxon>
        <taxon>Pentapetalae</taxon>
        <taxon>asterids</taxon>
        <taxon>lamiids</taxon>
        <taxon>Solanales</taxon>
        <taxon>Convolvulaceae</taxon>
        <taxon>Cuscuteae</taxon>
        <taxon>Cuscuta</taxon>
        <taxon>Cuscuta subgen. Grammica</taxon>
        <taxon>Cuscuta sect. Cleistogrammica</taxon>
    </lineage>
</organism>
<reference evidence="2 3" key="1">
    <citation type="submission" date="2018-04" db="EMBL/GenBank/DDBJ databases">
        <authorList>
            <person name="Vogel A."/>
        </authorList>
    </citation>
    <scope>NUCLEOTIDE SEQUENCE [LARGE SCALE GENOMIC DNA]</scope>
</reference>